<feature type="region of interest" description="Disordered" evidence="5">
    <location>
        <begin position="181"/>
        <end position="217"/>
    </location>
</feature>
<dbReference type="PROSITE" id="PS50127">
    <property type="entry name" value="UBC_2"/>
    <property type="match status" value="1"/>
</dbReference>
<evidence type="ECO:0000256" key="5">
    <source>
        <dbReference type="SAM" id="MobiDB-lite"/>
    </source>
</evidence>
<reference evidence="7 8" key="1">
    <citation type="submission" date="2024-02" db="EMBL/GenBank/DDBJ databases">
        <authorList>
            <person name="Daric V."/>
            <person name="Darras S."/>
        </authorList>
    </citation>
    <scope>NUCLEOTIDE SEQUENCE [LARGE SCALE GENOMIC DNA]</scope>
</reference>
<feature type="active site" description="Glycyl thioester intermediate" evidence="3">
    <location>
        <position position="87"/>
    </location>
</feature>
<feature type="compositionally biased region" description="Polar residues" evidence="5">
    <location>
        <begin position="181"/>
        <end position="193"/>
    </location>
</feature>
<keyword evidence="8" id="KW-1185">Reference proteome</keyword>
<dbReference type="InterPro" id="IPR016135">
    <property type="entry name" value="UBQ-conjugating_enzyme/RWD"/>
</dbReference>
<evidence type="ECO:0000313" key="7">
    <source>
        <dbReference type="EMBL" id="CAK8690612.1"/>
    </source>
</evidence>
<evidence type="ECO:0000256" key="2">
    <source>
        <dbReference type="ARBA" id="ARBA00022786"/>
    </source>
</evidence>
<evidence type="ECO:0000256" key="3">
    <source>
        <dbReference type="PROSITE-ProRule" id="PRU10133"/>
    </source>
</evidence>
<evidence type="ECO:0000259" key="6">
    <source>
        <dbReference type="PROSITE" id="PS50127"/>
    </source>
</evidence>
<dbReference type="PANTHER" id="PTHR24067">
    <property type="entry name" value="UBIQUITIN-CONJUGATING ENZYME E2"/>
    <property type="match status" value="1"/>
</dbReference>
<comment type="similarity">
    <text evidence="4">Belongs to the ubiquitin-conjugating enzyme family.</text>
</comment>
<dbReference type="SMART" id="SM00212">
    <property type="entry name" value="UBCc"/>
    <property type="match status" value="1"/>
</dbReference>
<dbReference type="InterPro" id="IPR000608">
    <property type="entry name" value="UBC"/>
</dbReference>
<organism evidence="7 8">
    <name type="scientific">Clavelina lepadiformis</name>
    <name type="common">Light-bulb sea squirt</name>
    <name type="synonym">Ascidia lepadiformis</name>
    <dbReference type="NCBI Taxonomy" id="159417"/>
    <lineage>
        <taxon>Eukaryota</taxon>
        <taxon>Metazoa</taxon>
        <taxon>Chordata</taxon>
        <taxon>Tunicata</taxon>
        <taxon>Ascidiacea</taxon>
        <taxon>Aplousobranchia</taxon>
        <taxon>Clavelinidae</taxon>
        <taxon>Clavelina</taxon>
    </lineage>
</organism>
<dbReference type="Pfam" id="PF00179">
    <property type="entry name" value="UQ_con"/>
    <property type="match status" value="1"/>
</dbReference>
<keyword evidence="4" id="KW-0067">ATP-binding</keyword>
<dbReference type="PROSITE" id="PS00183">
    <property type="entry name" value="UBC_1"/>
    <property type="match status" value="1"/>
</dbReference>
<name>A0ABP0GGL5_CLALP</name>
<sequence>MQRITRLKRELVMLQESPPHGICCWQEDSNNMNTIKAQLIGNEDTPYAGGIFTIDIAIPERYPFEPPKLRFITPIYHPNIDSGGRICLDTLKMPPQGAWKPSLNIASVLTTIQLLMAEPNPDDPLMADIAKEYKHNQHRFVENAKHWTLKHAVNKAEHNSLRRKSSSAKSDCGPMCIQEEQTSIPQCSGSSSNARKRESVEKNCENMSSFKKTRGHY</sequence>
<keyword evidence="4" id="KW-0547">Nucleotide-binding</keyword>
<evidence type="ECO:0000256" key="4">
    <source>
        <dbReference type="RuleBase" id="RU362109"/>
    </source>
</evidence>
<feature type="domain" description="UBC core" evidence="6">
    <location>
        <begin position="2"/>
        <end position="153"/>
    </location>
</feature>
<evidence type="ECO:0000313" key="8">
    <source>
        <dbReference type="Proteomes" id="UP001642483"/>
    </source>
</evidence>
<comment type="caution">
    <text evidence="7">The sequence shown here is derived from an EMBL/GenBank/DDBJ whole genome shotgun (WGS) entry which is preliminary data.</text>
</comment>
<dbReference type="InterPro" id="IPR050113">
    <property type="entry name" value="Ub_conjugating_enzyme"/>
</dbReference>
<protein>
    <recommendedName>
        <fullName evidence="6">UBC core domain-containing protein</fullName>
    </recommendedName>
</protein>
<proteinExistence type="inferred from homology"/>
<dbReference type="InterPro" id="IPR023313">
    <property type="entry name" value="UBQ-conjugating_AS"/>
</dbReference>
<keyword evidence="1" id="KW-0808">Transferase</keyword>
<dbReference type="EMBL" id="CAWYQH010000119">
    <property type="protein sequence ID" value="CAK8690612.1"/>
    <property type="molecule type" value="Genomic_DNA"/>
</dbReference>
<accession>A0ABP0GGL5</accession>
<dbReference type="CDD" id="cd23805">
    <property type="entry name" value="UBCc_UBE2T"/>
    <property type="match status" value="1"/>
</dbReference>
<keyword evidence="2 4" id="KW-0833">Ubl conjugation pathway</keyword>
<dbReference type="Proteomes" id="UP001642483">
    <property type="component" value="Unassembled WGS sequence"/>
</dbReference>
<gene>
    <name evidence="7" type="ORF">CVLEPA_LOCUS23210</name>
</gene>
<dbReference type="Gene3D" id="3.10.110.10">
    <property type="entry name" value="Ubiquitin Conjugating Enzyme"/>
    <property type="match status" value="1"/>
</dbReference>
<evidence type="ECO:0000256" key="1">
    <source>
        <dbReference type="ARBA" id="ARBA00022679"/>
    </source>
</evidence>
<dbReference type="SUPFAM" id="SSF54495">
    <property type="entry name" value="UBC-like"/>
    <property type="match status" value="1"/>
</dbReference>
<feature type="compositionally biased region" description="Basic and acidic residues" evidence="5">
    <location>
        <begin position="195"/>
        <end position="204"/>
    </location>
</feature>